<evidence type="ECO:0000256" key="4">
    <source>
        <dbReference type="ARBA" id="ARBA00022840"/>
    </source>
</evidence>
<dbReference type="EMBL" id="RBWU01000001">
    <property type="protein sequence ID" value="RKS79526.1"/>
    <property type="molecule type" value="Genomic_DNA"/>
</dbReference>
<dbReference type="InterPro" id="IPR003593">
    <property type="entry name" value="AAA+_ATPase"/>
</dbReference>
<name>A0A495R093_9ACTN</name>
<dbReference type="OrthoDB" id="8039522at2"/>
<dbReference type="SUPFAM" id="SSF52540">
    <property type="entry name" value="P-loop containing nucleoside triphosphate hydrolases"/>
    <property type="match status" value="2"/>
</dbReference>
<comment type="caution">
    <text evidence="7">The sequence shown here is derived from an EMBL/GenBank/DDBJ whole genome shotgun (WGS) entry which is preliminary data.</text>
</comment>
<feature type="domain" description="ABC transporter" evidence="6">
    <location>
        <begin position="286"/>
        <end position="531"/>
    </location>
</feature>
<dbReference type="PROSITE" id="PS00211">
    <property type="entry name" value="ABC_TRANSPORTER_1"/>
    <property type="match status" value="1"/>
</dbReference>
<protein>
    <submittedName>
        <fullName evidence="7">Monosaccharide ABC transporter ATP-binding protein (CUT2 family)</fullName>
    </submittedName>
</protein>
<evidence type="ECO:0000256" key="2">
    <source>
        <dbReference type="ARBA" id="ARBA00022737"/>
    </source>
</evidence>
<dbReference type="CDD" id="cd03215">
    <property type="entry name" value="ABC_Carb_Monos_II"/>
    <property type="match status" value="1"/>
</dbReference>
<evidence type="ECO:0000313" key="7">
    <source>
        <dbReference type="EMBL" id="RKS79526.1"/>
    </source>
</evidence>
<feature type="region of interest" description="Disordered" evidence="5">
    <location>
        <begin position="527"/>
        <end position="562"/>
    </location>
</feature>
<organism evidence="7 8">
    <name type="scientific">Actinomadura pelletieri DSM 43383</name>
    <dbReference type="NCBI Taxonomy" id="1120940"/>
    <lineage>
        <taxon>Bacteria</taxon>
        <taxon>Bacillati</taxon>
        <taxon>Actinomycetota</taxon>
        <taxon>Actinomycetes</taxon>
        <taxon>Streptosporangiales</taxon>
        <taxon>Thermomonosporaceae</taxon>
        <taxon>Actinomadura</taxon>
    </lineage>
</organism>
<evidence type="ECO:0000256" key="1">
    <source>
        <dbReference type="ARBA" id="ARBA00022448"/>
    </source>
</evidence>
<evidence type="ECO:0000256" key="5">
    <source>
        <dbReference type="SAM" id="MobiDB-lite"/>
    </source>
</evidence>
<dbReference type="PROSITE" id="PS50893">
    <property type="entry name" value="ABC_TRANSPORTER_2"/>
    <property type="match status" value="2"/>
</dbReference>
<dbReference type="InterPro" id="IPR017871">
    <property type="entry name" value="ABC_transporter-like_CS"/>
</dbReference>
<dbReference type="AlphaFoldDB" id="A0A495R093"/>
<sequence length="562" mass="60024">MALLAVEKVSKSFAGNRVLNEVSFDVRAGEVLALVGENGAGKSTVLSLVTGLLSPDSGRVLYDGEPLRSWSPHRAREVGIGSVHQELSLNPHQTVAENVFLGQWPSRRGLVLRRDLAKRARPLLERVGLDVDPLTRAGRLPLGQQQLVELAKALASGPRLLILDEATSALDDDQVRSVFAVVDELRAADSSVIIVSHRMAELFAVSDRLTVLKDGEVMATRDRAETDHDDIVRLMIGRELSDLFPPKAGEGGPVGAEIAAIPSEAEIAEEKSAAEKDAAESTIPVLTGAPVLKVRGLTVPGACENVDLDLDPGRIIGLGGLQGQGQRAVLRALFGLVRHSGRIELDGRPARLASPREAIRGRIAYVPEDRKVEGLHVAQNVRANLSLTNLGVVTPGKRLLTVDRGAEAALVDDLVERMRIRVTGPEQEVRRLSGGNQQKVSLARWLPSEPRVLLLAEPTRGIDVGTKREIYHLLRRLADGGMAVLVTSGDTMELVGLCDEVAVMYEGAVVERLAGEDLSEERLVRASVTGTDTGAETAPRKGSGHGGGTTPHTPRKGAGSHA</sequence>
<keyword evidence="8" id="KW-1185">Reference proteome</keyword>
<dbReference type="Proteomes" id="UP000274601">
    <property type="component" value="Unassembled WGS sequence"/>
</dbReference>
<dbReference type="GO" id="GO:0016887">
    <property type="term" value="F:ATP hydrolysis activity"/>
    <property type="evidence" value="ECO:0007669"/>
    <property type="project" value="InterPro"/>
</dbReference>
<evidence type="ECO:0000259" key="6">
    <source>
        <dbReference type="PROSITE" id="PS50893"/>
    </source>
</evidence>
<evidence type="ECO:0000256" key="3">
    <source>
        <dbReference type="ARBA" id="ARBA00022741"/>
    </source>
</evidence>
<dbReference type="InterPro" id="IPR003439">
    <property type="entry name" value="ABC_transporter-like_ATP-bd"/>
</dbReference>
<dbReference type="CDD" id="cd03216">
    <property type="entry name" value="ABC_Carb_Monos_I"/>
    <property type="match status" value="1"/>
</dbReference>
<evidence type="ECO:0000313" key="8">
    <source>
        <dbReference type="Proteomes" id="UP000274601"/>
    </source>
</evidence>
<keyword evidence="3" id="KW-0547">Nucleotide-binding</keyword>
<dbReference type="PANTHER" id="PTHR43790">
    <property type="entry name" value="CARBOHYDRATE TRANSPORT ATP-BINDING PROTEIN MG119-RELATED"/>
    <property type="match status" value="1"/>
</dbReference>
<accession>A0A495R093</accession>
<reference evidence="7 8" key="1">
    <citation type="submission" date="2018-10" db="EMBL/GenBank/DDBJ databases">
        <title>Genomic Encyclopedia of Archaeal and Bacterial Type Strains, Phase II (KMG-II): from individual species to whole genera.</title>
        <authorList>
            <person name="Goeker M."/>
        </authorList>
    </citation>
    <scope>NUCLEOTIDE SEQUENCE [LARGE SCALE GENOMIC DNA]</scope>
    <source>
        <strain evidence="7 8">DSM 43383</strain>
    </source>
</reference>
<dbReference type="Gene3D" id="3.40.50.300">
    <property type="entry name" value="P-loop containing nucleotide triphosphate hydrolases"/>
    <property type="match status" value="2"/>
</dbReference>
<dbReference type="RefSeq" id="WP_121433030.1">
    <property type="nucleotide sequence ID" value="NZ_RBWU01000001.1"/>
</dbReference>
<keyword evidence="2" id="KW-0677">Repeat</keyword>
<dbReference type="InterPro" id="IPR050107">
    <property type="entry name" value="ABC_carbohydrate_import_ATPase"/>
</dbReference>
<dbReference type="SMART" id="SM00382">
    <property type="entry name" value="AAA"/>
    <property type="match status" value="1"/>
</dbReference>
<dbReference type="GO" id="GO:0005524">
    <property type="term" value="F:ATP binding"/>
    <property type="evidence" value="ECO:0007669"/>
    <property type="project" value="UniProtKB-KW"/>
</dbReference>
<dbReference type="Pfam" id="PF00005">
    <property type="entry name" value="ABC_tran"/>
    <property type="match status" value="2"/>
</dbReference>
<keyword evidence="1" id="KW-0813">Transport</keyword>
<proteinExistence type="predicted"/>
<keyword evidence="4 7" id="KW-0067">ATP-binding</keyword>
<dbReference type="PANTHER" id="PTHR43790:SF9">
    <property type="entry name" value="GALACTOFURANOSE TRANSPORTER ATP-BINDING PROTEIN YTFR"/>
    <property type="match status" value="1"/>
</dbReference>
<gene>
    <name evidence="7" type="ORF">BZB76_0997</name>
</gene>
<feature type="domain" description="ABC transporter" evidence="6">
    <location>
        <begin position="4"/>
        <end position="239"/>
    </location>
</feature>
<dbReference type="InterPro" id="IPR027417">
    <property type="entry name" value="P-loop_NTPase"/>
</dbReference>